<proteinExistence type="predicted"/>
<evidence type="ECO:0000313" key="2">
    <source>
        <dbReference type="EMBL" id="KAF2431286.1"/>
    </source>
</evidence>
<dbReference type="Gene3D" id="3.20.20.150">
    <property type="entry name" value="Divalent-metal-dependent TIM barrel enzymes"/>
    <property type="match status" value="1"/>
</dbReference>
<organism evidence="2 3">
    <name type="scientific">Tothia fuscella</name>
    <dbReference type="NCBI Taxonomy" id="1048955"/>
    <lineage>
        <taxon>Eukaryota</taxon>
        <taxon>Fungi</taxon>
        <taxon>Dikarya</taxon>
        <taxon>Ascomycota</taxon>
        <taxon>Pezizomycotina</taxon>
        <taxon>Dothideomycetes</taxon>
        <taxon>Pleosporomycetidae</taxon>
        <taxon>Venturiales</taxon>
        <taxon>Cylindrosympodiaceae</taxon>
        <taxon>Tothia</taxon>
    </lineage>
</organism>
<keyword evidence="2" id="KW-0413">Isomerase</keyword>
<protein>
    <submittedName>
        <fullName evidence="2">Sugar phosphate isomerase</fullName>
    </submittedName>
</protein>
<gene>
    <name evidence="2" type="ORF">EJ08DRAFT_587733</name>
</gene>
<dbReference type="OrthoDB" id="5360893at2759"/>
<dbReference type="SUPFAM" id="SSF51658">
    <property type="entry name" value="Xylose isomerase-like"/>
    <property type="match status" value="1"/>
</dbReference>
<dbReference type="InterPro" id="IPR050312">
    <property type="entry name" value="IolE/XylAMocC-like"/>
</dbReference>
<dbReference type="Proteomes" id="UP000800235">
    <property type="component" value="Unassembled WGS sequence"/>
</dbReference>
<dbReference type="PROSITE" id="PS51257">
    <property type="entry name" value="PROKAR_LIPOPROTEIN"/>
    <property type="match status" value="1"/>
</dbReference>
<dbReference type="PANTHER" id="PTHR12110">
    <property type="entry name" value="HYDROXYPYRUVATE ISOMERASE"/>
    <property type="match status" value="1"/>
</dbReference>
<feature type="domain" description="Xylose isomerase-like TIM barrel" evidence="1">
    <location>
        <begin position="24"/>
        <end position="319"/>
    </location>
</feature>
<accession>A0A9P4TZD5</accession>
<dbReference type="EMBL" id="MU007033">
    <property type="protein sequence ID" value="KAF2431286.1"/>
    <property type="molecule type" value="Genomic_DNA"/>
</dbReference>
<dbReference type="PANTHER" id="PTHR12110:SF21">
    <property type="entry name" value="XYLOSE ISOMERASE-LIKE TIM BARREL DOMAIN-CONTAINING PROTEIN"/>
    <property type="match status" value="1"/>
</dbReference>
<keyword evidence="3" id="KW-1185">Reference proteome</keyword>
<evidence type="ECO:0000313" key="3">
    <source>
        <dbReference type="Proteomes" id="UP000800235"/>
    </source>
</evidence>
<comment type="caution">
    <text evidence="2">The sequence shown here is derived from an EMBL/GenBank/DDBJ whole genome shotgun (WGS) entry which is preliminary data.</text>
</comment>
<dbReference type="InterPro" id="IPR013022">
    <property type="entry name" value="Xyl_isomerase-like_TIM-brl"/>
</dbReference>
<reference evidence="2" key="1">
    <citation type="journal article" date="2020" name="Stud. Mycol.">
        <title>101 Dothideomycetes genomes: a test case for predicting lifestyles and emergence of pathogens.</title>
        <authorList>
            <person name="Haridas S."/>
            <person name="Albert R."/>
            <person name="Binder M."/>
            <person name="Bloem J."/>
            <person name="Labutti K."/>
            <person name="Salamov A."/>
            <person name="Andreopoulos B."/>
            <person name="Baker S."/>
            <person name="Barry K."/>
            <person name="Bills G."/>
            <person name="Bluhm B."/>
            <person name="Cannon C."/>
            <person name="Castanera R."/>
            <person name="Culley D."/>
            <person name="Daum C."/>
            <person name="Ezra D."/>
            <person name="Gonzalez J."/>
            <person name="Henrissat B."/>
            <person name="Kuo A."/>
            <person name="Liang C."/>
            <person name="Lipzen A."/>
            <person name="Lutzoni F."/>
            <person name="Magnuson J."/>
            <person name="Mondo S."/>
            <person name="Nolan M."/>
            <person name="Ohm R."/>
            <person name="Pangilinan J."/>
            <person name="Park H.-J."/>
            <person name="Ramirez L."/>
            <person name="Alfaro M."/>
            <person name="Sun H."/>
            <person name="Tritt A."/>
            <person name="Yoshinaga Y."/>
            <person name="Zwiers L.-H."/>
            <person name="Turgeon B."/>
            <person name="Goodwin S."/>
            <person name="Spatafora J."/>
            <person name="Crous P."/>
            <person name="Grigoriev I."/>
        </authorList>
    </citation>
    <scope>NUCLEOTIDE SEQUENCE</scope>
    <source>
        <strain evidence="2">CBS 130266</strain>
    </source>
</reference>
<evidence type="ECO:0000259" key="1">
    <source>
        <dbReference type="Pfam" id="PF01261"/>
    </source>
</evidence>
<dbReference type="AlphaFoldDB" id="A0A9P4TZD5"/>
<dbReference type="GO" id="GO:0016853">
    <property type="term" value="F:isomerase activity"/>
    <property type="evidence" value="ECO:0007669"/>
    <property type="project" value="UniProtKB-KW"/>
</dbReference>
<sequence length="339" mass="38429">MPHRPAIASMSLGQACVHNLSQKLDQAQKYGFKGIELFYEDLETYAIINEGGNAPQDLIEAARSIRQLCDNREITIIGLQPFMHYEGLWDRDEHARRIEQLKLWFHLAKILGTNLIQIASGFLGESELNGDLNVIVNDLREAAELGMMEEPAINLSYESLAWGTYSDTWEHSWTIVEQVGMPNFGICLDTFNIAARVYADPTTRTGRTPNAEADIKASIKRLVQTVDVSKIFFVQLVDAERLSIPLIQGHEFFVEGQPARMSWSRNCRLFYGEQEFGAYLPIRDIAHAILKELGYQGWVSAELFNRLMSSPDQNVPEQLARRGALSWKKLVNDLDLQVV</sequence>
<dbReference type="InterPro" id="IPR036237">
    <property type="entry name" value="Xyl_isomerase-like_sf"/>
</dbReference>
<name>A0A9P4TZD5_9PEZI</name>
<dbReference type="Pfam" id="PF01261">
    <property type="entry name" value="AP_endonuc_2"/>
    <property type="match status" value="1"/>
</dbReference>